<comment type="subcellular location">
    <subcellularLocation>
        <location evidence="2">Membrane</location>
        <topology evidence="2">Single-pass membrane protein</topology>
    </subcellularLocation>
</comment>
<dbReference type="SUPFAM" id="SSF57850">
    <property type="entry name" value="RING/U-box"/>
    <property type="match status" value="1"/>
</dbReference>
<dbReference type="PROSITE" id="PS50089">
    <property type="entry name" value="ZF_RING_2"/>
    <property type="match status" value="1"/>
</dbReference>
<evidence type="ECO:0000313" key="15">
    <source>
        <dbReference type="EMBL" id="KAK9011779.1"/>
    </source>
</evidence>
<keyword evidence="8" id="KW-0862">Zinc</keyword>
<keyword evidence="12" id="KW-0863">Zinc-finger</keyword>
<reference evidence="15 16" key="1">
    <citation type="journal article" date="2024" name="G3 (Bethesda)">
        <title>Genome assembly of Hibiscus sabdariffa L. provides insights into metabolisms of medicinal natural products.</title>
        <authorList>
            <person name="Kim T."/>
        </authorList>
    </citation>
    <scope>NUCLEOTIDE SEQUENCE [LARGE SCALE GENOMIC DNA]</scope>
    <source>
        <strain evidence="15">TK-2024</strain>
        <tissue evidence="15">Old leaves</tissue>
    </source>
</reference>
<keyword evidence="6" id="KW-0479">Metal-binding</keyword>
<accession>A0ABR2RG23</accession>
<dbReference type="InterPro" id="IPR013083">
    <property type="entry name" value="Znf_RING/FYVE/PHD"/>
</dbReference>
<dbReference type="InterPro" id="IPR044602">
    <property type="entry name" value="ATL10/ATL72-79-like"/>
</dbReference>
<dbReference type="InterPro" id="IPR001841">
    <property type="entry name" value="Znf_RING"/>
</dbReference>
<evidence type="ECO:0000256" key="13">
    <source>
        <dbReference type="SAM" id="SignalP"/>
    </source>
</evidence>
<dbReference type="Gene3D" id="3.30.40.10">
    <property type="entry name" value="Zinc/RING finger domain, C3HC4 (zinc finger)"/>
    <property type="match status" value="1"/>
</dbReference>
<evidence type="ECO:0000256" key="2">
    <source>
        <dbReference type="ARBA" id="ARBA00004167"/>
    </source>
</evidence>
<evidence type="ECO:0000256" key="7">
    <source>
        <dbReference type="ARBA" id="ARBA00022786"/>
    </source>
</evidence>
<feature type="signal peptide" evidence="13">
    <location>
        <begin position="1"/>
        <end position="21"/>
    </location>
</feature>
<keyword evidence="9" id="KW-1133">Transmembrane helix</keyword>
<comment type="catalytic activity">
    <reaction evidence="1">
        <text>S-ubiquitinyl-[E2 ubiquitin-conjugating enzyme]-L-cysteine + [acceptor protein]-L-lysine = [E2 ubiquitin-conjugating enzyme]-L-cysteine + N(6)-ubiquitinyl-[acceptor protein]-L-lysine.</text>
        <dbReference type="EC" id="2.3.2.27"/>
    </reaction>
</comment>
<evidence type="ECO:0000256" key="12">
    <source>
        <dbReference type="PROSITE-ProRule" id="PRU00175"/>
    </source>
</evidence>
<dbReference type="PANTHER" id="PTHR46905">
    <property type="entry name" value="RING-H2 FINGER PROTEIN ATL78"/>
    <property type="match status" value="1"/>
</dbReference>
<comment type="caution">
    <text evidence="15">The sequence shown here is derived from an EMBL/GenBank/DDBJ whole genome shotgun (WGS) entry which is preliminary data.</text>
</comment>
<sequence>MSIHTNEAVVLLSLICTLVSSLGLFCIVKCANREGGSTSVAAEPGVSSSPKLPNLGVEQEALNAFPVLKYATRLELPGLDAACVICLSEFAAGECLRILPKCNHGFHTRCIDTWLASHSSCPTCRHCLIETNMINMKSLHLVETVN</sequence>
<evidence type="ECO:0000256" key="5">
    <source>
        <dbReference type="ARBA" id="ARBA00022692"/>
    </source>
</evidence>
<keyword evidence="4" id="KW-0808">Transferase</keyword>
<name>A0ABR2RG23_9ROSI</name>
<protein>
    <recommendedName>
        <fullName evidence="3">RING-type E3 ubiquitin transferase</fullName>
        <ecNumber evidence="3">2.3.2.27</ecNumber>
    </recommendedName>
</protein>
<comment type="similarity">
    <text evidence="11">Belongs to the RING-type zinc finger family. ATL subfamily.</text>
</comment>
<evidence type="ECO:0000256" key="11">
    <source>
        <dbReference type="ARBA" id="ARBA00024209"/>
    </source>
</evidence>
<keyword evidence="16" id="KW-1185">Reference proteome</keyword>
<evidence type="ECO:0000256" key="6">
    <source>
        <dbReference type="ARBA" id="ARBA00022723"/>
    </source>
</evidence>
<dbReference type="CDD" id="cd16461">
    <property type="entry name" value="RING-H2_EL5-like"/>
    <property type="match status" value="1"/>
</dbReference>
<gene>
    <name evidence="15" type="ORF">V6N11_039861</name>
</gene>
<evidence type="ECO:0000256" key="10">
    <source>
        <dbReference type="ARBA" id="ARBA00023136"/>
    </source>
</evidence>
<feature type="chain" id="PRO_5046381396" description="RING-type E3 ubiquitin transferase" evidence="13">
    <location>
        <begin position="22"/>
        <end position="146"/>
    </location>
</feature>
<proteinExistence type="inferred from homology"/>
<dbReference type="Proteomes" id="UP001396334">
    <property type="component" value="Unassembled WGS sequence"/>
</dbReference>
<evidence type="ECO:0000256" key="4">
    <source>
        <dbReference type="ARBA" id="ARBA00022679"/>
    </source>
</evidence>
<dbReference type="SMART" id="SM00184">
    <property type="entry name" value="RING"/>
    <property type="match status" value="1"/>
</dbReference>
<evidence type="ECO:0000256" key="9">
    <source>
        <dbReference type="ARBA" id="ARBA00022989"/>
    </source>
</evidence>
<dbReference type="EMBL" id="JBBPBN010000022">
    <property type="protein sequence ID" value="KAK9011779.1"/>
    <property type="molecule type" value="Genomic_DNA"/>
</dbReference>
<organism evidence="15 16">
    <name type="scientific">Hibiscus sabdariffa</name>
    <name type="common">roselle</name>
    <dbReference type="NCBI Taxonomy" id="183260"/>
    <lineage>
        <taxon>Eukaryota</taxon>
        <taxon>Viridiplantae</taxon>
        <taxon>Streptophyta</taxon>
        <taxon>Embryophyta</taxon>
        <taxon>Tracheophyta</taxon>
        <taxon>Spermatophyta</taxon>
        <taxon>Magnoliopsida</taxon>
        <taxon>eudicotyledons</taxon>
        <taxon>Gunneridae</taxon>
        <taxon>Pentapetalae</taxon>
        <taxon>rosids</taxon>
        <taxon>malvids</taxon>
        <taxon>Malvales</taxon>
        <taxon>Malvaceae</taxon>
        <taxon>Malvoideae</taxon>
        <taxon>Hibiscus</taxon>
    </lineage>
</organism>
<evidence type="ECO:0000256" key="1">
    <source>
        <dbReference type="ARBA" id="ARBA00000900"/>
    </source>
</evidence>
<dbReference type="Pfam" id="PF13639">
    <property type="entry name" value="zf-RING_2"/>
    <property type="match status" value="1"/>
</dbReference>
<feature type="domain" description="RING-type" evidence="14">
    <location>
        <begin position="83"/>
        <end position="125"/>
    </location>
</feature>
<keyword evidence="5" id="KW-0812">Transmembrane</keyword>
<evidence type="ECO:0000313" key="16">
    <source>
        <dbReference type="Proteomes" id="UP001396334"/>
    </source>
</evidence>
<keyword evidence="7" id="KW-0833">Ubl conjugation pathway</keyword>
<dbReference type="PANTHER" id="PTHR46905:SF5">
    <property type="entry name" value="RING-TYPE E3 UBIQUITIN TRANSFERASE"/>
    <property type="match status" value="1"/>
</dbReference>
<keyword evidence="13" id="KW-0732">Signal</keyword>
<evidence type="ECO:0000256" key="8">
    <source>
        <dbReference type="ARBA" id="ARBA00022833"/>
    </source>
</evidence>
<evidence type="ECO:0000259" key="14">
    <source>
        <dbReference type="PROSITE" id="PS50089"/>
    </source>
</evidence>
<keyword evidence="10" id="KW-0472">Membrane</keyword>
<evidence type="ECO:0000256" key="3">
    <source>
        <dbReference type="ARBA" id="ARBA00012483"/>
    </source>
</evidence>
<dbReference type="EC" id="2.3.2.27" evidence="3"/>